<evidence type="ECO:0000256" key="2">
    <source>
        <dbReference type="ARBA" id="ARBA00022559"/>
    </source>
</evidence>
<keyword evidence="2 7" id="KW-0575">Peroxidase</keyword>
<evidence type="ECO:0000256" key="1">
    <source>
        <dbReference type="ARBA" id="ARBA00010505"/>
    </source>
</evidence>
<keyword evidence="4 7" id="KW-0560">Oxidoreductase</keyword>
<feature type="domain" description="Thioredoxin" evidence="8">
    <location>
        <begin position="26"/>
        <end position="179"/>
    </location>
</feature>
<dbReference type="GO" id="GO:0008379">
    <property type="term" value="F:thioredoxin peroxidase activity"/>
    <property type="evidence" value="ECO:0007669"/>
    <property type="project" value="InterPro"/>
</dbReference>
<name>A0A0F7SHL4_PHARH</name>
<evidence type="ECO:0000256" key="7">
    <source>
        <dbReference type="RuleBase" id="RU366011"/>
    </source>
</evidence>
<dbReference type="Gene3D" id="3.40.30.10">
    <property type="entry name" value="Glutaredoxin"/>
    <property type="match status" value="1"/>
</dbReference>
<comment type="similarity">
    <text evidence="1 7">Belongs to the peroxiredoxin family. Prx5 subfamily.</text>
</comment>
<dbReference type="PANTHER" id="PTHR10430">
    <property type="entry name" value="PEROXIREDOXIN"/>
    <property type="match status" value="1"/>
</dbReference>
<reference evidence="9" key="1">
    <citation type="submission" date="2014-08" db="EMBL/GenBank/DDBJ databases">
        <authorList>
            <person name="Sharma Rahul"/>
            <person name="Thines Marco"/>
        </authorList>
    </citation>
    <scope>NUCLEOTIDE SEQUENCE</scope>
</reference>
<evidence type="ECO:0000313" key="9">
    <source>
        <dbReference type="EMBL" id="CDZ97208.1"/>
    </source>
</evidence>
<dbReference type="InterPro" id="IPR013766">
    <property type="entry name" value="Thioredoxin_domain"/>
</dbReference>
<evidence type="ECO:0000259" key="8">
    <source>
        <dbReference type="PROSITE" id="PS51352"/>
    </source>
</evidence>
<dbReference type="GO" id="GO:0042744">
    <property type="term" value="P:hydrogen peroxide catabolic process"/>
    <property type="evidence" value="ECO:0007669"/>
    <property type="project" value="TreeGrafter"/>
</dbReference>
<evidence type="ECO:0000256" key="3">
    <source>
        <dbReference type="ARBA" id="ARBA00022862"/>
    </source>
</evidence>
<dbReference type="GO" id="GO:0005777">
    <property type="term" value="C:peroxisome"/>
    <property type="evidence" value="ECO:0007669"/>
    <property type="project" value="TreeGrafter"/>
</dbReference>
<sequence length="179" mass="18442">MTSIVASATSAASAASAAISQTIGTAKVGGVLPDIPVKEDDPMSTISLPQQGKIVIIGVPGAFSPTCSEQVPGFIESYDKFVAKGVNDIFAVSINDAFVMKAWGKKLAPDGTKIRFIADDTGAFVSALGLVFDASAIFGGIRSKRFALYANDGKIEALLVENSPGDLETSTAEALLAKL</sequence>
<organism evidence="9">
    <name type="scientific">Phaffia rhodozyma</name>
    <name type="common">Yeast</name>
    <name type="synonym">Xanthophyllomyces dendrorhous</name>
    <dbReference type="NCBI Taxonomy" id="264483"/>
    <lineage>
        <taxon>Eukaryota</taxon>
        <taxon>Fungi</taxon>
        <taxon>Dikarya</taxon>
        <taxon>Basidiomycota</taxon>
        <taxon>Agaricomycotina</taxon>
        <taxon>Tremellomycetes</taxon>
        <taxon>Cystofilobasidiales</taxon>
        <taxon>Mrakiaceae</taxon>
        <taxon>Phaffia</taxon>
    </lineage>
</organism>
<dbReference type="EMBL" id="LN483167">
    <property type="protein sequence ID" value="CDZ97208.1"/>
    <property type="molecule type" value="Genomic_DNA"/>
</dbReference>
<dbReference type="GO" id="GO:0045454">
    <property type="term" value="P:cell redox homeostasis"/>
    <property type="evidence" value="ECO:0007669"/>
    <property type="project" value="TreeGrafter"/>
</dbReference>
<dbReference type="PROSITE" id="PS51352">
    <property type="entry name" value="THIOREDOXIN_2"/>
    <property type="match status" value="1"/>
</dbReference>
<protein>
    <submittedName>
        <fullName evidence="9">Alkyl hydroperoxide reductase/peroxiredoxin</fullName>
    </submittedName>
</protein>
<proteinExistence type="inferred from homology"/>
<dbReference type="GO" id="GO:0005739">
    <property type="term" value="C:mitochondrion"/>
    <property type="evidence" value="ECO:0007669"/>
    <property type="project" value="TreeGrafter"/>
</dbReference>
<evidence type="ECO:0000256" key="6">
    <source>
        <dbReference type="PIRSR" id="PIRSR637944-1"/>
    </source>
</evidence>
<dbReference type="CDD" id="cd03013">
    <property type="entry name" value="PRX5_like"/>
    <property type="match status" value="1"/>
</dbReference>
<dbReference type="InterPro" id="IPR036249">
    <property type="entry name" value="Thioredoxin-like_sf"/>
</dbReference>
<dbReference type="InterPro" id="IPR013740">
    <property type="entry name" value="Redoxin"/>
</dbReference>
<dbReference type="AlphaFoldDB" id="A0A0F7SHL4"/>
<dbReference type="PANTHER" id="PTHR10430:SF39">
    <property type="entry name" value="PEROXISOMAL MEMBRANE ASSOCIATED PROTEIN 20"/>
    <property type="match status" value="1"/>
</dbReference>
<keyword evidence="5 7" id="KW-0676">Redox-active center</keyword>
<dbReference type="GO" id="GO:0005829">
    <property type="term" value="C:cytosol"/>
    <property type="evidence" value="ECO:0007669"/>
    <property type="project" value="TreeGrafter"/>
</dbReference>
<keyword evidence="3 7" id="KW-0049">Antioxidant</keyword>
<accession>A0A0F7SHL4</accession>
<dbReference type="SUPFAM" id="SSF52833">
    <property type="entry name" value="Thioredoxin-like"/>
    <property type="match status" value="1"/>
</dbReference>
<evidence type="ECO:0000256" key="5">
    <source>
        <dbReference type="ARBA" id="ARBA00023284"/>
    </source>
</evidence>
<feature type="active site" description="Cysteine sulfenic acid (-SOH) intermediate" evidence="6">
    <location>
        <position position="67"/>
    </location>
</feature>
<dbReference type="GO" id="GO:0034599">
    <property type="term" value="P:cellular response to oxidative stress"/>
    <property type="evidence" value="ECO:0007669"/>
    <property type="project" value="InterPro"/>
</dbReference>
<dbReference type="Pfam" id="PF08534">
    <property type="entry name" value="Redoxin"/>
    <property type="match status" value="1"/>
</dbReference>
<evidence type="ECO:0000256" key="4">
    <source>
        <dbReference type="ARBA" id="ARBA00023002"/>
    </source>
</evidence>
<dbReference type="InterPro" id="IPR037944">
    <property type="entry name" value="PRX5-like"/>
</dbReference>
<comment type="function">
    <text evidence="7">Thiol-specific peroxidase that catalyzes the reduction of hydrogen peroxide and organic hydroperoxides to water and alcohols, respectively. Plays a role in cell protection against oxidative stress by detoxifying peroxides.</text>
</comment>